<feature type="compositionally biased region" description="Polar residues" evidence="1">
    <location>
        <begin position="127"/>
        <end position="137"/>
    </location>
</feature>
<evidence type="ECO:0000313" key="2">
    <source>
        <dbReference type="EMBL" id="GER33216.1"/>
    </source>
</evidence>
<proteinExistence type="predicted"/>
<organism evidence="2 3">
    <name type="scientific">Striga asiatica</name>
    <name type="common">Asiatic witchweed</name>
    <name type="synonym">Buchnera asiatica</name>
    <dbReference type="NCBI Taxonomy" id="4170"/>
    <lineage>
        <taxon>Eukaryota</taxon>
        <taxon>Viridiplantae</taxon>
        <taxon>Streptophyta</taxon>
        <taxon>Embryophyta</taxon>
        <taxon>Tracheophyta</taxon>
        <taxon>Spermatophyta</taxon>
        <taxon>Magnoliopsida</taxon>
        <taxon>eudicotyledons</taxon>
        <taxon>Gunneridae</taxon>
        <taxon>Pentapetalae</taxon>
        <taxon>asterids</taxon>
        <taxon>lamiids</taxon>
        <taxon>Lamiales</taxon>
        <taxon>Orobanchaceae</taxon>
        <taxon>Buchnereae</taxon>
        <taxon>Striga</taxon>
    </lineage>
</organism>
<dbReference type="AlphaFoldDB" id="A0A5A7PKR3"/>
<name>A0A5A7PKR3_STRAF</name>
<dbReference type="EMBL" id="BKCP01004705">
    <property type="protein sequence ID" value="GER33216.1"/>
    <property type="molecule type" value="Genomic_DNA"/>
</dbReference>
<sequence>MVTDEGRLAAHHNPLFSSNDVMIELLLGFPLARPRWPATEAENLAMKGLGFGDESSIPLLTTSQKKIINPEEIAIYPHLQFWSSSVQTWNPIWLIKSGPLAIPDSNSNMLLQIREIRSPGRPKPRSTPYSTNDARKS</sequence>
<accession>A0A5A7PKR3</accession>
<dbReference type="GO" id="GO:0016853">
    <property type="term" value="F:isomerase activity"/>
    <property type="evidence" value="ECO:0007669"/>
    <property type="project" value="UniProtKB-KW"/>
</dbReference>
<gene>
    <name evidence="2" type="ORF">STAS_09328</name>
</gene>
<reference evidence="3" key="1">
    <citation type="journal article" date="2019" name="Curr. Biol.">
        <title>Genome Sequence of Striga asiatica Provides Insight into the Evolution of Plant Parasitism.</title>
        <authorList>
            <person name="Yoshida S."/>
            <person name="Kim S."/>
            <person name="Wafula E.K."/>
            <person name="Tanskanen J."/>
            <person name="Kim Y.M."/>
            <person name="Honaas L."/>
            <person name="Yang Z."/>
            <person name="Spallek T."/>
            <person name="Conn C.E."/>
            <person name="Ichihashi Y."/>
            <person name="Cheong K."/>
            <person name="Cui S."/>
            <person name="Der J.P."/>
            <person name="Gundlach H."/>
            <person name="Jiao Y."/>
            <person name="Hori C."/>
            <person name="Ishida J.K."/>
            <person name="Kasahara H."/>
            <person name="Kiba T."/>
            <person name="Kim M.S."/>
            <person name="Koo N."/>
            <person name="Laohavisit A."/>
            <person name="Lee Y.H."/>
            <person name="Lumba S."/>
            <person name="McCourt P."/>
            <person name="Mortimer J.C."/>
            <person name="Mutuku J.M."/>
            <person name="Nomura T."/>
            <person name="Sasaki-Sekimoto Y."/>
            <person name="Seto Y."/>
            <person name="Wang Y."/>
            <person name="Wakatake T."/>
            <person name="Sakakibara H."/>
            <person name="Demura T."/>
            <person name="Yamaguchi S."/>
            <person name="Yoneyama K."/>
            <person name="Manabe R.I."/>
            <person name="Nelson D.C."/>
            <person name="Schulman A.H."/>
            <person name="Timko M.P."/>
            <person name="dePamphilis C.W."/>
            <person name="Choi D."/>
            <person name="Shirasu K."/>
        </authorList>
    </citation>
    <scope>NUCLEOTIDE SEQUENCE [LARGE SCALE GENOMIC DNA]</scope>
    <source>
        <strain evidence="3">cv. UVA1</strain>
    </source>
</reference>
<feature type="region of interest" description="Disordered" evidence="1">
    <location>
        <begin position="116"/>
        <end position="137"/>
    </location>
</feature>
<keyword evidence="2" id="KW-0413">Isomerase</keyword>
<comment type="caution">
    <text evidence="2">The sequence shown here is derived from an EMBL/GenBank/DDBJ whole genome shotgun (WGS) entry which is preliminary data.</text>
</comment>
<keyword evidence="3" id="KW-1185">Reference proteome</keyword>
<protein>
    <submittedName>
        <fullName evidence="2">Triosephosphate isomerase</fullName>
    </submittedName>
</protein>
<dbReference type="Proteomes" id="UP000325081">
    <property type="component" value="Unassembled WGS sequence"/>
</dbReference>
<evidence type="ECO:0000256" key="1">
    <source>
        <dbReference type="SAM" id="MobiDB-lite"/>
    </source>
</evidence>
<evidence type="ECO:0000313" key="3">
    <source>
        <dbReference type="Proteomes" id="UP000325081"/>
    </source>
</evidence>